<dbReference type="EMBL" id="CACRXK020040779">
    <property type="protein sequence ID" value="CAB4045640.1"/>
    <property type="molecule type" value="Genomic_DNA"/>
</dbReference>
<gene>
    <name evidence="2" type="ORF">PACLA_8A056548</name>
</gene>
<dbReference type="InterPro" id="IPR007325">
    <property type="entry name" value="KFase/CYL"/>
</dbReference>
<proteinExistence type="inferred from homology"/>
<dbReference type="InterPro" id="IPR037175">
    <property type="entry name" value="KFase_sf"/>
</dbReference>
<comment type="similarity">
    <text evidence="1">Belongs to the Cyclase 1 superfamily.</text>
</comment>
<evidence type="ECO:0000313" key="3">
    <source>
        <dbReference type="Proteomes" id="UP001152795"/>
    </source>
</evidence>
<dbReference type="Proteomes" id="UP001152795">
    <property type="component" value="Unassembled WGS sequence"/>
</dbReference>
<reference evidence="2" key="1">
    <citation type="submission" date="2020-04" db="EMBL/GenBank/DDBJ databases">
        <authorList>
            <person name="Alioto T."/>
            <person name="Alioto T."/>
            <person name="Gomez Garrido J."/>
        </authorList>
    </citation>
    <scope>NUCLEOTIDE SEQUENCE</scope>
    <source>
        <strain evidence="2">A484AB</strain>
    </source>
</reference>
<dbReference type="PANTHER" id="PTHR31118:SF12">
    <property type="entry name" value="CYCLASE-LIKE PROTEIN 2"/>
    <property type="match status" value="1"/>
</dbReference>
<sequence length="103" mass="11075">MVDSGKIKGVGMDVRSIDQGQSKDYFAHRILSSNKLFSLENVANIEKLPSKGAIVYVSPMKIKGGSGGPARIFAQTDPVARSLAHQTVSIELLISIVFAVFLI</sequence>
<dbReference type="OrthoDB" id="7108654at2759"/>
<evidence type="ECO:0000256" key="1">
    <source>
        <dbReference type="ARBA" id="ARBA00007865"/>
    </source>
</evidence>
<dbReference type="AlphaFoldDB" id="A0A6S7KU39"/>
<keyword evidence="3" id="KW-1185">Reference proteome</keyword>
<accession>A0A6S7KU39</accession>
<dbReference type="PANTHER" id="PTHR31118">
    <property type="entry name" value="CYCLASE-LIKE PROTEIN 2"/>
    <property type="match status" value="1"/>
</dbReference>
<protein>
    <submittedName>
        <fullName evidence="2">Cyclase</fullName>
    </submittedName>
</protein>
<name>A0A6S7KU39_PARCT</name>
<dbReference type="Gene3D" id="3.50.30.50">
    <property type="entry name" value="Putative cyclase"/>
    <property type="match status" value="1"/>
</dbReference>
<dbReference type="GO" id="GO:0019441">
    <property type="term" value="P:L-tryptophan catabolic process to kynurenine"/>
    <property type="evidence" value="ECO:0007669"/>
    <property type="project" value="InterPro"/>
</dbReference>
<dbReference type="SUPFAM" id="SSF102198">
    <property type="entry name" value="Putative cyclase"/>
    <property type="match status" value="1"/>
</dbReference>
<evidence type="ECO:0000313" key="2">
    <source>
        <dbReference type="EMBL" id="CAB4045640.1"/>
    </source>
</evidence>
<organism evidence="2 3">
    <name type="scientific">Paramuricea clavata</name>
    <name type="common">Red gorgonian</name>
    <name type="synonym">Violescent sea-whip</name>
    <dbReference type="NCBI Taxonomy" id="317549"/>
    <lineage>
        <taxon>Eukaryota</taxon>
        <taxon>Metazoa</taxon>
        <taxon>Cnidaria</taxon>
        <taxon>Anthozoa</taxon>
        <taxon>Octocorallia</taxon>
        <taxon>Malacalcyonacea</taxon>
        <taxon>Plexauridae</taxon>
        <taxon>Paramuricea</taxon>
    </lineage>
</organism>
<comment type="caution">
    <text evidence="2">The sequence shown here is derived from an EMBL/GenBank/DDBJ whole genome shotgun (WGS) entry which is preliminary data.</text>
</comment>
<dbReference type="GO" id="GO:0004061">
    <property type="term" value="F:arylformamidase activity"/>
    <property type="evidence" value="ECO:0007669"/>
    <property type="project" value="InterPro"/>
</dbReference>